<sequence length="113" mass="13160">GCLRCDKILCPQWFGNLVTLRWWNDLWLNEGFASYVEYLGADYAEPTWNIKEQTILNDVHKVFAVDALASSHPLSRKEEEVNQPDEISEMFNTISYSKVLYVLEISYSKVSMF</sequence>
<dbReference type="AlphaFoldDB" id="A0A061ACY7"/>
<dbReference type="STRING" id="8022.A0A061ACY7"/>
<dbReference type="PaxDb" id="8022-A0A061ACY7"/>
<evidence type="ECO:0000313" key="3">
    <source>
        <dbReference type="Proteomes" id="UP000193380"/>
    </source>
</evidence>
<dbReference type="InterPro" id="IPR050344">
    <property type="entry name" value="Peptidase_M1_aminopeptidases"/>
</dbReference>
<dbReference type="GO" id="GO:0005615">
    <property type="term" value="C:extracellular space"/>
    <property type="evidence" value="ECO:0007669"/>
    <property type="project" value="TreeGrafter"/>
</dbReference>
<dbReference type="PANTHER" id="PTHR11533">
    <property type="entry name" value="PROTEASE M1 ZINC METALLOPROTEASE"/>
    <property type="match status" value="1"/>
</dbReference>
<dbReference type="EMBL" id="FR976510">
    <property type="protein sequence ID" value="CDR18341.1"/>
    <property type="molecule type" value="Genomic_DNA"/>
</dbReference>
<evidence type="ECO:0000259" key="1">
    <source>
        <dbReference type="Pfam" id="PF01433"/>
    </source>
</evidence>
<dbReference type="GO" id="GO:0006508">
    <property type="term" value="P:proteolysis"/>
    <property type="evidence" value="ECO:0007669"/>
    <property type="project" value="TreeGrafter"/>
</dbReference>
<dbReference type="GO" id="GO:0070006">
    <property type="term" value="F:metalloaminopeptidase activity"/>
    <property type="evidence" value="ECO:0007669"/>
    <property type="project" value="TreeGrafter"/>
</dbReference>
<dbReference type="SUPFAM" id="SSF55486">
    <property type="entry name" value="Metalloproteases ('zincins'), catalytic domain"/>
    <property type="match status" value="1"/>
</dbReference>
<gene>
    <name evidence="2" type="ORF">GSONMT00000699001</name>
</gene>
<feature type="domain" description="Peptidase M1 membrane alanine aminopeptidase" evidence="1">
    <location>
        <begin position="10"/>
        <end position="103"/>
    </location>
</feature>
<dbReference type="GO" id="GO:0043171">
    <property type="term" value="P:peptide catabolic process"/>
    <property type="evidence" value="ECO:0007669"/>
    <property type="project" value="TreeGrafter"/>
</dbReference>
<proteinExistence type="predicted"/>
<name>A0A061ACY7_ONCMY</name>
<dbReference type="InterPro" id="IPR027268">
    <property type="entry name" value="Peptidase_M4/M1_CTD_sf"/>
</dbReference>
<organism evidence="2 3">
    <name type="scientific">Oncorhynchus mykiss</name>
    <name type="common">Rainbow trout</name>
    <name type="synonym">Salmo gairdneri</name>
    <dbReference type="NCBI Taxonomy" id="8022"/>
    <lineage>
        <taxon>Eukaryota</taxon>
        <taxon>Metazoa</taxon>
        <taxon>Chordata</taxon>
        <taxon>Craniata</taxon>
        <taxon>Vertebrata</taxon>
        <taxon>Euteleostomi</taxon>
        <taxon>Actinopterygii</taxon>
        <taxon>Neopterygii</taxon>
        <taxon>Teleostei</taxon>
        <taxon>Protacanthopterygii</taxon>
        <taxon>Salmoniformes</taxon>
        <taxon>Salmonidae</taxon>
        <taxon>Salmoninae</taxon>
        <taxon>Oncorhynchus</taxon>
    </lineage>
</organism>
<dbReference type="Proteomes" id="UP000193380">
    <property type="component" value="Unassembled WGS sequence"/>
</dbReference>
<dbReference type="Gene3D" id="1.10.390.10">
    <property type="entry name" value="Neutral Protease Domain 2"/>
    <property type="match status" value="1"/>
</dbReference>
<dbReference type="GO" id="GO:0008270">
    <property type="term" value="F:zinc ion binding"/>
    <property type="evidence" value="ECO:0007669"/>
    <property type="project" value="InterPro"/>
</dbReference>
<dbReference type="MEROPS" id="M01.001"/>
<accession>A0A061ACY7</accession>
<reference evidence="2" key="1">
    <citation type="journal article" date="2014" name="Nat. Commun.">
        <title>The rainbow trout genome provides novel insights into evolution after whole-genome duplication in vertebrates.</title>
        <authorList>
            <person name="Berthelot C."/>
            <person name="Brunet F."/>
            <person name="Chalopin D."/>
            <person name="Juanchich A."/>
            <person name="Bernard M."/>
            <person name="Noel B."/>
            <person name="Bento P."/>
            <person name="Da Silva C."/>
            <person name="Labadie K."/>
            <person name="Alberti A."/>
            <person name="Aury J.M."/>
            <person name="Louis A."/>
            <person name="Dehais P."/>
            <person name="Bardou P."/>
            <person name="Montfort J."/>
            <person name="Klopp C."/>
            <person name="Cabau C."/>
            <person name="Gaspin C."/>
            <person name="Thorgaard G.H."/>
            <person name="Boussaha M."/>
            <person name="Quillet E."/>
            <person name="Guyomard R."/>
            <person name="Galiana D."/>
            <person name="Bobe J."/>
            <person name="Volff J.N."/>
            <person name="Genet C."/>
            <person name="Wincker P."/>
            <person name="Jaillon O."/>
            <person name="Roest Crollius H."/>
            <person name="Guiguen Y."/>
        </authorList>
    </citation>
    <scope>NUCLEOTIDE SEQUENCE [LARGE SCALE GENOMIC DNA]</scope>
</reference>
<dbReference type="PANTHER" id="PTHR11533:SF172">
    <property type="entry name" value="AMINOPEPTIDASE N"/>
    <property type="match status" value="1"/>
</dbReference>
<dbReference type="GO" id="GO:0005737">
    <property type="term" value="C:cytoplasm"/>
    <property type="evidence" value="ECO:0007669"/>
    <property type="project" value="TreeGrafter"/>
</dbReference>
<feature type="non-terminal residue" evidence="2">
    <location>
        <position position="1"/>
    </location>
</feature>
<protein>
    <recommendedName>
        <fullName evidence="1">Peptidase M1 membrane alanine aminopeptidase domain-containing protein</fullName>
    </recommendedName>
</protein>
<evidence type="ECO:0000313" key="2">
    <source>
        <dbReference type="EMBL" id="CDR18341.1"/>
    </source>
</evidence>
<dbReference type="InterPro" id="IPR014782">
    <property type="entry name" value="Peptidase_M1_dom"/>
</dbReference>
<dbReference type="Pfam" id="PF01433">
    <property type="entry name" value="Peptidase_M1"/>
    <property type="match status" value="1"/>
</dbReference>
<dbReference type="GO" id="GO:0005886">
    <property type="term" value="C:plasma membrane"/>
    <property type="evidence" value="ECO:0007669"/>
    <property type="project" value="TreeGrafter"/>
</dbReference>
<reference evidence="2" key="2">
    <citation type="submission" date="2014-03" db="EMBL/GenBank/DDBJ databases">
        <authorList>
            <person name="Genoscope - CEA"/>
        </authorList>
    </citation>
    <scope>NUCLEOTIDE SEQUENCE</scope>
</reference>
<dbReference type="GO" id="GO:0042277">
    <property type="term" value="F:peptide binding"/>
    <property type="evidence" value="ECO:0007669"/>
    <property type="project" value="TreeGrafter"/>
</dbReference>